<dbReference type="Pfam" id="PF00535">
    <property type="entry name" value="Glycos_transf_2"/>
    <property type="match status" value="1"/>
</dbReference>
<dbReference type="InterPro" id="IPR050834">
    <property type="entry name" value="Glycosyltransf_2"/>
</dbReference>
<dbReference type="InterPro" id="IPR029044">
    <property type="entry name" value="Nucleotide-diphossugar_trans"/>
</dbReference>
<dbReference type="Gene3D" id="3.90.550.10">
    <property type="entry name" value="Spore Coat Polysaccharide Biosynthesis Protein SpsA, Chain A"/>
    <property type="match status" value="1"/>
</dbReference>
<organism evidence="4 5">
    <name type="scientific">Pseudobacter ginsenosidimutans</name>
    <dbReference type="NCBI Taxonomy" id="661488"/>
    <lineage>
        <taxon>Bacteria</taxon>
        <taxon>Pseudomonadati</taxon>
        <taxon>Bacteroidota</taxon>
        <taxon>Chitinophagia</taxon>
        <taxon>Chitinophagales</taxon>
        <taxon>Chitinophagaceae</taxon>
        <taxon>Pseudobacter</taxon>
    </lineage>
</organism>
<dbReference type="Proteomes" id="UP000293874">
    <property type="component" value="Unassembled WGS sequence"/>
</dbReference>
<dbReference type="PANTHER" id="PTHR43685:SF2">
    <property type="entry name" value="GLYCOSYLTRANSFERASE 2-LIKE DOMAIN-CONTAINING PROTEIN"/>
    <property type="match status" value="1"/>
</dbReference>
<dbReference type="InterPro" id="IPR028098">
    <property type="entry name" value="Glyco_trans_4-like_N"/>
</dbReference>
<accession>A0A4Q7N1M7</accession>
<reference evidence="4 5" key="1">
    <citation type="submission" date="2019-02" db="EMBL/GenBank/DDBJ databases">
        <title>Genomic Encyclopedia of Type Strains, Phase IV (KMG-IV): sequencing the most valuable type-strain genomes for metagenomic binning, comparative biology and taxonomic classification.</title>
        <authorList>
            <person name="Goeker M."/>
        </authorList>
    </citation>
    <scope>NUCLEOTIDE SEQUENCE [LARGE SCALE GENOMIC DNA]</scope>
    <source>
        <strain evidence="4 5">DSM 18116</strain>
    </source>
</reference>
<dbReference type="PANTHER" id="PTHR43685">
    <property type="entry name" value="GLYCOSYLTRANSFERASE"/>
    <property type="match status" value="1"/>
</dbReference>
<dbReference type="CDD" id="cd03801">
    <property type="entry name" value="GT4_PimA-like"/>
    <property type="match status" value="1"/>
</dbReference>
<dbReference type="AlphaFoldDB" id="A0A4Q7N1M7"/>
<dbReference type="OrthoDB" id="6638511at2"/>
<evidence type="ECO:0000259" key="3">
    <source>
        <dbReference type="Pfam" id="PF13439"/>
    </source>
</evidence>
<evidence type="ECO:0000313" key="5">
    <source>
        <dbReference type="Proteomes" id="UP000293874"/>
    </source>
</evidence>
<keyword evidence="4" id="KW-0808">Transferase</keyword>
<evidence type="ECO:0000313" key="4">
    <source>
        <dbReference type="EMBL" id="RZS75102.1"/>
    </source>
</evidence>
<dbReference type="InterPro" id="IPR001173">
    <property type="entry name" value="Glyco_trans_2-like"/>
</dbReference>
<feature type="domain" description="Glycosyltransferase 2-like" evidence="2">
    <location>
        <begin position="6"/>
        <end position="134"/>
    </location>
</feature>
<dbReference type="Pfam" id="PF13439">
    <property type="entry name" value="Glyco_transf_4"/>
    <property type="match status" value="1"/>
</dbReference>
<dbReference type="Pfam" id="PF00534">
    <property type="entry name" value="Glycos_transf_1"/>
    <property type="match status" value="1"/>
</dbReference>
<dbReference type="Gene3D" id="3.40.50.2000">
    <property type="entry name" value="Glycogen Phosphorylase B"/>
    <property type="match status" value="2"/>
</dbReference>
<gene>
    <name evidence="4" type="ORF">EV199_0963</name>
</gene>
<comment type="caution">
    <text evidence="4">The sequence shown here is derived from an EMBL/GenBank/DDBJ whole genome shotgun (WGS) entry which is preliminary data.</text>
</comment>
<protein>
    <submittedName>
        <fullName evidence="4">Glycosyltransferase involved in cell wall biosynthesis</fullName>
    </submittedName>
</protein>
<dbReference type="CDD" id="cd00761">
    <property type="entry name" value="Glyco_tranf_GTA_type"/>
    <property type="match status" value="2"/>
</dbReference>
<dbReference type="SUPFAM" id="SSF53756">
    <property type="entry name" value="UDP-Glycosyltransferase/glycogen phosphorylase"/>
    <property type="match status" value="1"/>
</dbReference>
<feature type="domain" description="Glycosyl transferase family 1" evidence="1">
    <location>
        <begin position="685"/>
        <end position="841"/>
    </location>
</feature>
<evidence type="ECO:0000259" key="2">
    <source>
        <dbReference type="Pfam" id="PF00535"/>
    </source>
</evidence>
<dbReference type="EMBL" id="SGXA01000001">
    <property type="protein sequence ID" value="RZS75102.1"/>
    <property type="molecule type" value="Genomic_DNA"/>
</dbReference>
<dbReference type="RefSeq" id="WP_130539504.1">
    <property type="nucleotide sequence ID" value="NZ_CP042431.1"/>
</dbReference>
<evidence type="ECO:0000259" key="1">
    <source>
        <dbReference type="Pfam" id="PF00534"/>
    </source>
</evidence>
<sequence length="1047" mass="118942">MTKSVSVIIPCYNYGNSIKKAVRSVVSQTHQELEIIVVNDGSTDTATLQALEELRTEDITILHQENKGPSAARNAGAAIAKGDYLMFLDHDDTIHPRTIELLSEALQYYNGYDYVYSSVYYYGQIPEYFVWKPQSFNAYDLIWANHPTLSSLIKRSAHNNVNGFSENLVYGMEDWEYWIKLSRHGHRGKMIDLPLYFYWQHGRTHTAIAAENSRFTFDTIIANNPEVYNPVYISEIKKQWRPIVTIIAYDDGLPAPMLASLQEQTIPDKQIILVSSDPGRSTEKITSCKEVITIINSSQQPLDECFNQAFLSARGEFVFLLHNAGFARSSSVEEAIWRKIFDKSSAWHYYIAHANKSHQAIVGLPDQIHQINGVLMETSLLRFSGGFAEGLSFHHSFQELLLRLEAGSLAGTFINSEVLKTTVAIESDPVAVFGKYPQLFGYSPRLNELLRRPLETDHHNQLHRQQTFHSLKQLIHSDIGAPWYVSQANQRMNTPSLINPAASSKNVLYCVPFMSRGGAEKVDIDVLAALKRDGYRIILVTDIVSDHSWKPKFEEFTDEIYHVETITNNQQQRVKFLEYLLISRNVSLLFIRSSNAGYQLAASLKKEIKATIATVDLLHAYDPNHEDWVDISAAYDPYIDERIVITRDLQEYMVANYGISRRKIRVILNGLDTRLYSGDSNPVKLREKLQLKPETKIVGFIGRLCIEKGLHKWLEVADELNATFPSLHFVVAGDGPLKAELQEKANALQISNISFIGWQEKVHEVVAGFDLMLMTSLSEGLPLVIMEALCSGVPVVAPDIGGIREILTNDFSGLIPADALPKVYAAKIRKLLNMQESHKEFLRAETIQFVQQTFDTQVSQQKYLDTIKRLVDARNSANKAKLIITYLMAEPFLAEDYRSNPAMYEYQNLADYYLSCQHWLQQHQEASNNGAGFLHSNSAVLTHTKSDQVIADWYLNQYEVLPLWFKRTGHIVKVLYGKRSWRSLYDNTAKGYDSSISVQQWYNNEYEVLPAWFKRIGNIIKRVQKIRAAGKGGIQVIVTARADAAVR</sequence>
<keyword evidence="5" id="KW-1185">Reference proteome</keyword>
<feature type="domain" description="Glycosyltransferase subfamily 4-like N-terminal" evidence="3">
    <location>
        <begin position="517"/>
        <end position="674"/>
    </location>
</feature>
<dbReference type="GO" id="GO:0016757">
    <property type="term" value="F:glycosyltransferase activity"/>
    <property type="evidence" value="ECO:0007669"/>
    <property type="project" value="InterPro"/>
</dbReference>
<dbReference type="SUPFAM" id="SSF53448">
    <property type="entry name" value="Nucleotide-diphospho-sugar transferases"/>
    <property type="match status" value="1"/>
</dbReference>
<proteinExistence type="predicted"/>
<name>A0A4Q7N1M7_9BACT</name>
<dbReference type="InterPro" id="IPR001296">
    <property type="entry name" value="Glyco_trans_1"/>
</dbReference>